<proteinExistence type="predicted"/>
<keyword evidence="2" id="KW-1185">Reference proteome</keyword>
<dbReference type="EMBL" id="JAOPJF010000004">
    <property type="protein sequence ID" value="KAK1149447.1"/>
    <property type="molecule type" value="Genomic_DNA"/>
</dbReference>
<protein>
    <submittedName>
        <fullName evidence="1">Uncharacterized protein</fullName>
    </submittedName>
</protein>
<gene>
    <name evidence="1" type="ORF">N8T08_006670</name>
</gene>
<name>A0ACC3BG59_9EURO</name>
<evidence type="ECO:0000313" key="2">
    <source>
        <dbReference type="Proteomes" id="UP001177260"/>
    </source>
</evidence>
<accession>A0ACC3BG59</accession>
<evidence type="ECO:0000313" key="1">
    <source>
        <dbReference type="EMBL" id="KAK1149447.1"/>
    </source>
</evidence>
<comment type="caution">
    <text evidence="1">The sequence shown here is derived from an EMBL/GenBank/DDBJ whole genome shotgun (WGS) entry which is preliminary data.</text>
</comment>
<organism evidence="1 2">
    <name type="scientific">Aspergillus melleus</name>
    <dbReference type="NCBI Taxonomy" id="138277"/>
    <lineage>
        <taxon>Eukaryota</taxon>
        <taxon>Fungi</taxon>
        <taxon>Dikarya</taxon>
        <taxon>Ascomycota</taxon>
        <taxon>Pezizomycotina</taxon>
        <taxon>Eurotiomycetes</taxon>
        <taxon>Eurotiomycetidae</taxon>
        <taxon>Eurotiales</taxon>
        <taxon>Aspergillaceae</taxon>
        <taxon>Aspergillus</taxon>
        <taxon>Aspergillus subgen. Circumdati</taxon>
    </lineage>
</organism>
<sequence length="432" mass="48962">MSTTTIDHQTLVNGILRRDFALEVATITPLGYGRSNIVFLVDLLKPTKSIRSLVRYRGYPKPGTVPIPKDTVKLIFRFFRPFDTYNEAVRAENKVAAMSVARSALSYSHLPLLVPQVYGWDSGQNEPSTLGWVLEEYIQGRNLAADFPNFPISKQRVILAQMADVTKAFQIYHLPDTVTGFGGLTFDYERKMRTGPPSFQCIGGPFDSIASFYQGLINWYLEASERYEIINGWRDSDLTDRIDQFIMNGASALLASLPTDRPTFIQGGLEPLKTLYNPETLQITAILDYGLSHVGIPAMEFLYSFAGFSGSLTAPFDRETERLRHAMLHGFPEIPPISQHMRLGPDMFGSGHSIQWGLAKAWEIELERVGAVRPRNTEGADLLSQVHWFIQDLAPWHLYDPDILRIRTKEQLFEARQETKKTLGKYLETWGY</sequence>
<dbReference type="Proteomes" id="UP001177260">
    <property type="component" value="Unassembled WGS sequence"/>
</dbReference>
<reference evidence="1 2" key="1">
    <citation type="journal article" date="2023" name="ACS Omega">
        <title>Identification of the Neoaspergillic Acid Biosynthesis Gene Cluster by Establishing an In Vitro CRISPR-Ribonucleoprotein Genetic System in Aspergillus melleus.</title>
        <authorList>
            <person name="Yuan B."/>
            <person name="Grau M.F."/>
            <person name="Murata R.M."/>
            <person name="Torok T."/>
            <person name="Venkateswaran K."/>
            <person name="Stajich J.E."/>
            <person name="Wang C.C.C."/>
        </authorList>
    </citation>
    <scope>NUCLEOTIDE SEQUENCE [LARGE SCALE GENOMIC DNA]</scope>
    <source>
        <strain evidence="1 2">IMV 1140</strain>
    </source>
</reference>